<reference evidence="7" key="2">
    <citation type="submission" date="2019-01" db="UniProtKB">
        <authorList>
            <consortium name="EnsemblPlants"/>
        </authorList>
    </citation>
    <scope>IDENTIFICATION</scope>
    <source>
        <strain evidence="7">cv. Heinz 1706</strain>
    </source>
</reference>
<dbReference type="EnsemblPlants" id="Solyc10g007210.1.1">
    <property type="protein sequence ID" value="Solyc10g007210.1.1.1"/>
    <property type="gene ID" value="Solyc10g007210.1"/>
</dbReference>
<dbReference type="PaxDb" id="4081-Solyc10g007210.1.1"/>
<comment type="subcellular location">
    <subcellularLocation>
        <location evidence="1">Membrane</location>
        <topology evidence="1">Single-pass type I membrane protein</topology>
    </subcellularLocation>
</comment>
<evidence type="ECO:0000256" key="4">
    <source>
        <dbReference type="ARBA" id="ARBA00022989"/>
    </source>
</evidence>
<evidence type="ECO:0000256" key="1">
    <source>
        <dbReference type="ARBA" id="ARBA00004479"/>
    </source>
</evidence>
<evidence type="ECO:0000313" key="7">
    <source>
        <dbReference type="EnsemblPlants" id="Solyc10g007210.1.1.1"/>
    </source>
</evidence>
<dbReference type="InParanoid" id="A0A3Q7IBP2"/>
<evidence type="ECO:0000256" key="2">
    <source>
        <dbReference type="ARBA" id="ARBA00022692"/>
    </source>
</evidence>
<sequence>MFTINPNASDYFYNISTGIEIQSYPRTPLWNKSTDCCSRDGVHCDEMTGQVIALNLRCSELRGMLHSNSSLFQLSNLKRLDLSNNDFTGSLISPKFGEFSNLTHLVLSDFKFYRSYPF</sequence>
<keyword evidence="3" id="KW-0732">Signal</keyword>
<organism evidence="7">
    <name type="scientific">Solanum lycopersicum</name>
    <name type="common">Tomato</name>
    <name type="synonym">Lycopersicon esculentum</name>
    <dbReference type="NCBI Taxonomy" id="4081"/>
    <lineage>
        <taxon>Eukaryota</taxon>
        <taxon>Viridiplantae</taxon>
        <taxon>Streptophyta</taxon>
        <taxon>Embryophyta</taxon>
        <taxon>Tracheophyta</taxon>
        <taxon>Spermatophyta</taxon>
        <taxon>Magnoliopsida</taxon>
        <taxon>eudicotyledons</taxon>
        <taxon>Gunneridae</taxon>
        <taxon>Pentapetalae</taxon>
        <taxon>asterids</taxon>
        <taxon>lamiids</taxon>
        <taxon>Solanales</taxon>
        <taxon>Solanaceae</taxon>
        <taxon>Solanoideae</taxon>
        <taxon>Solaneae</taxon>
        <taxon>Solanum</taxon>
        <taxon>Solanum subgen. Lycopersicon</taxon>
    </lineage>
</organism>
<reference evidence="7" key="1">
    <citation type="journal article" date="2012" name="Nature">
        <title>The tomato genome sequence provides insights into fleshy fruit evolution.</title>
        <authorList>
            <consortium name="Tomato Genome Consortium"/>
        </authorList>
    </citation>
    <scope>NUCLEOTIDE SEQUENCE [LARGE SCALE GENOMIC DNA]</scope>
    <source>
        <strain evidence="7">cv. Heinz 1706</strain>
    </source>
</reference>
<dbReference type="InterPro" id="IPR032675">
    <property type="entry name" value="LRR_dom_sf"/>
</dbReference>
<keyword evidence="2" id="KW-0812">Transmembrane</keyword>
<dbReference type="AlphaFoldDB" id="A0A3Q7IBP2"/>
<keyword evidence="5" id="KW-0472">Membrane</keyword>
<dbReference type="PANTHER" id="PTHR48061:SF10">
    <property type="entry name" value="LEUCINE-RICH REPEAT-CONTAINING N-TERMINAL PLANT-TYPE DOMAIN-CONTAINING PROTEIN"/>
    <property type="match status" value="1"/>
</dbReference>
<dbReference type="SUPFAM" id="SSF52058">
    <property type="entry name" value="L domain-like"/>
    <property type="match status" value="1"/>
</dbReference>
<evidence type="ECO:0000313" key="8">
    <source>
        <dbReference type="Proteomes" id="UP000004994"/>
    </source>
</evidence>
<keyword evidence="6" id="KW-0325">Glycoprotein</keyword>
<keyword evidence="4" id="KW-1133">Transmembrane helix</keyword>
<evidence type="ECO:0000256" key="3">
    <source>
        <dbReference type="ARBA" id="ARBA00022729"/>
    </source>
</evidence>
<protein>
    <submittedName>
        <fullName evidence="7">Uncharacterized protein</fullName>
    </submittedName>
</protein>
<keyword evidence="8" id="KW-1185">Reference proteome</keyword>
<evidence type="ECO:0000256" key="6">
    <source>
        <dbReference type="ARBA" id="ARBA00023180"/>
    </source>
</evidence>
<evidence type="ECO:0000256" key="5">
    <source>
        <dbReference type="ARBA" id="ARBA00023136"/>
    </source>
</evidence>
<dbReference type="PANTHER" id="PTHR48061">
    <property type="entry name" value="LEUCINE-RICH REPEAT RECEPTOR PROTEIN KINASE EMS1-LIKE-RELATED"/>
    <property type="match status" value="1"/>
</dbReference>
<dbReference type="GO" id="GO:0016020">
    <property type="term" value="C:membrane"/>
    <property type="evidence" value="ECO:0007669"/>
    <property type="project" value="UniProtKB-SubCell"/>
</dbReference>
<dbReference type="Gramene" id="Solyc10g007210.1.1">
    <property type="protein sequence ID" value="Solyc10g007210.1.1.1"/>
    <property type="gene ID" value="Solyc10g007210.1"/>
</dbReference>
<accession>A0A3Q7IBP2</accession>
<dbReference type="Gene3D" id="3.80.10.10">
    <property type="entry name" value="Ribonuclease Inhibitor"/>
    <property type="match status" value="1"/>
</dbReference>
<proteinExistence type="predicted"/>
<name>A0A3Q7IBP2_SOLLC</name>
<dbReference type="Proteomes" id="UP000004994">
    <property type="component" value="Chromosome 10"/>
</dbReference>
<dbReference type="InterPro" id="IPR046956">
    <property type="entry name" value="RLP23-like"/>
</dbReference>